<accession>A0ABS7BMU2</accession>
<reference evidence="3 4" key="1">
    <citation type="submission" date="2021-07" db="EMBL/GenBank/DDBJ databases">
        <title>Sphingomonas sp.</title>
        <authorList>
            <person name="Feng G."/>
            <person name="Li J."/>
            <person name="Pan M."/>
        </authorList>
    </citation>
    <scope>NUCLEOTIDE SEQUENCE [LARGE SCALE GENOMIC DNA]</scope>
    <source>
        <strain evidence="3 4">RRHST34</strain>
    </source>
</reference>
<name>A0ABS7BMU2_9SPHN</name>
<dbReference type="Gene3D" id="3.40.50.1110">
    <property type="entry name" value="SGNH hydrolase"/>
    <property type="match status" value="1"/>
</dbReference>
<keyword evidence="4" id="KW-1185">Reference proteome</keyword>
<dbReference type="SUPFAM" id="SSF52266">
    <property type="entry name" value="SGNH hydrolase"/>
    <property type="match status" value="1"/>
</dbReference>
<gene>
    <name evidence="3" type="ORF">KZ820_09265</name>
</gene>
<feature type="region of interest" description="Disordered" evidence="1">
    <location>
        <begin position="1"/>
        <end position="24"/>
    </location>
</feature>
<dbReference type="EMBL" id="JAHXZN010000002">
    <property type="protein sequence ID" value="MBW6530924.1"/>
    <property type="molecule type" value="Genomic_DNA"/>
</dbReference>
<evidence type="ECO:0000259" key="2">
    <source>
        <dbReference type="Pfam" id="PF13472"/>
    </source>
</evidence>
<dbReference type="InterPro" id="IPR036514">
    <property type="entry name" value="SGNH_hydro_sf"/>
</dbReference>
<organism evidence="3 4">
    <name type="scientific">Sphingomonas citri</name>
    <dbReference type="NCBI Taxonomy" id="2862499"/>
    <lineage>
        <taxon>Bacteria</taxon>
        <taxon>Pseudomonadati</taxon>
        <taxon>Pseudomonadota</taxon>
        <taxon>Alphaproteobacteria</taxon>
        <taxon>Sphingomonadales</taxon>
        <taxon>Sphingomonadaceae</taxon>
        <taxon>Sphingomonas</taxon>
    </lineage>
</organism>
<protein>
    <submittedName>
        <fullName evidence="3">GDSL family lipase</fullName>
    </submittedName>
</protein>
<feature type="compositionally biased region" description="Low complexity" evidence="1">
    <location>
        <begin position="1"/>
        <end position="14"/>
    </location>
</feature>
<evidence type="ECO:0000256" key="1">
    <source>
        <dbReference type="SAM" id="MobiDB-lite"/>
    </source>
</evidence>
<evidence type="ECO:0000313" key="4">
    <source>
        <dbReference type="Proteomes" id="UP000759103"/>
    </source>
</evidence>
<proteinExistence type="predicted"/>
<comment type="caution">
    <text evidence="3">The sequence shown here is derived from an EMBL/GenBank/DDBJ whole genome shotgun (WGS) entry which is preliminary data.</text>
</comment>
<dbReference type="Proteomes" id="UP000759103">
    <property type="component" value="Unassembled WGS sequence"/>
</dbReference>
<dbReference type="PANTHER" id="PTHR30383">
    <property type="entry name" value="THIOESTERASE 1/PROTEASE 1/LYSOPHOSPHOLIPASE L1"/>
    <property type="match status" value="1"/>
</dbReference>
<feature type="domain" description="SGNH hydrolase-type esterase" evidence="2">
    <location>
        <begin position="74"/>
        <end position="237"/>
    </location>
</feature>
<dbReference type="Pfam" id="PF13472">
    <property type="entry name" value="Lipase_GDSL_2"/>
    <property type="match status" value="1"/>
</dbReference>
<sequence length="262" mass="28970">MMTAAWAEAPAAEPVYQSSPERRTVPERDWGPWLGPFRARLVPSLMQDFGERYLYAAANRALGAPRPGERRVVFLGDSITDRWDLSRSFPGRPYVNRGIGSQVTSQLLLRFHQDVVALHPAAVVVLAGVNDVQGFLQQESDAQIEANWEALGDLADAHGIRVVFGALLPVNGDTAAARDVLRERDPARLRTLNAWLRAFCARRGYVYADYYAALVDGRGLMRHDLTADGIHPLRAGYVLMAPVAEAAIRRALGEKTRTRLPS</sequence>
<dbReference type="InterPro" id="IPR051532">
    <property type="entry name" value="Ester_Hydrolysis_Enzymes"/>
</dbReference>
<dbReference type="RefSeq" id="WP_219748354.1">
    <property type="nucleotide sequence ID" value="NZ_JAHXZN010000002.1"/>
</dbReference>
<dbReference type="PANTHER" id="PTHR30383:SF5">
    <property type="entry name" value="SGNH HYDROLASE-TYPE ESTERASE DOMAIN-CONTAINING PROTEIN"/>
    <property type="match status" value="1"/>
</dbReference>
<dbReference type="InterPro" id="IPR013830">
    <property type="entry name" value="SGNH_hydro"/>
</dbReference>
<evidence type="ECO:0000313" key="3">
    <source>
        <dbReference type="EMBL" id="MBW6530924.1"/>
    </source>
</evidence>